<reference evidence="1 2" key="1">
    <citation type="submission" date="2021-03" db="EMBL/GenBank/DDBJ databases">
        <authorList>
            <person name="So Y."/>
        </authorList>
    </citation>
    <scope>NUCLEOTIDE SEQUENCE [LARGE SCALE GENOMIC DNA]</scope>
    <source>
        <strain evidence="1 2">SSH11</strain>
    </source>
</reference>
<name>A0ABS4AKE2_9PROT</name>
<dbReference type="EMBL" id="JAGIZB010000039">
    <property type="protein sequence ID" value="MBP0447523.1"/>
    <property type="molecule type" value="Genomic_DNA"/>
</dbReference>
<keyword evidence="2" id="KW-1185">Reference proteome</keyword>
<gene>
    <name evidence="1" type="ORF">J8J14_22435</name>
</gene>
<sequence>MHLTRAPMPPGRARLKSLVPVDEGLSTSGIRVLVEYETVDGPDQVMLSPERVRDLGIVSAYVNDALVPIPKP</sequence>
<evidence type="ECO:0000313" key="1">
    <source>
        <dbReference type="EMBL" id="MBP0447523.1"/>
    </source>
</evidence>
<accession>A0ABS4AKE2</accession>
<protein>
    <submittedName>
        <fullName evidence="1">Uncharacterized protein</fullName>
    </submittedName>
</protein>
<dbReference type="Proteomes" id="UP000681594">
    <property type="component" value="Unassembled WGS sequence"/>
</dbReference>
<comment type="caution">
    <text evidence="1">The sequence shown here is derived from an EMBL/GenBank/DDBJ whole genome shotgun (WGS) entry which is preliminary data.</text>
</comment>
<evidence type="ECO:0000313" key="2">
    <source>
        <dbReference type="Proteomes" id="UP000681594"/>
    </source>
</evidence>
<proteinExistence type="predicted"/>
<organism evidence="1 2">
    <name type="scientific">Pararoseomonas baculiformis</name>
    <dbReference type="NCBI Taxonomy" id="2820812"/>
    <lineage>
        <taxon>Bacteria</taxon>
        <taxon>Pseudomonadati</taxon>
        <taxon>Pseudomonadota</taxon>
        <taxon>Alphaproteobacteria</taxon>
        <taxon>Acetobacterales</taxon>
        <taxon>Acetobacteraceae</taxon>
        <taxon>Pararoseomonas</taxon>
    </lineage>
</organism>